<evidence type="ECO:0000313" key="1">
    <source>
        <dbReference type="EMBL" id="RAJ97912.1"/>
    </source>
</evidence>
<evidence type="ECO:0000313" key="2">
    <source>
        <dbReference type="Proteomes" id="UP000248790"/>
    </source>
</evidence>
<dbReference type="SUPFAM" id="SSF49452">
    <property type="entry name" value="Starch-binding domain-like"/>
    <property type="match status" value="1"/>
</dbReference>
<keyword evidence="2" id="KW-1185">Reference proteome</keyword>
<dbReference type="AlphaFoldDB" id="A0A327WX60"/>
<dbReference type="InterPro" id="IPR050583">
    <property type="entry name" value="Mycobacterial_A85_antigen"/>
</dbReference>
<gene>
    <name evidence="1" type="ORF">LX87_02819</name>
</gene>
<keyword evidence="1" id="KW-0378">Hydrolase</keyword>
<reference evidence="1 2" key="1">
    <citation type="submission" date="2018-06" db="EMBL/GenBank/DDBJ databases">
        <title>Genomic Encyclopedia of Archaeal and Bacterial Type Strains, Phase II (KMG-II): from individual species to whole genera.</title>
        <authorList>
            <person name="Goeker M."/>
        </authorList>
    </citation>
    <scope>NUCLEOTIDE SEQUENCE [LARGE SCALE GENOMIC DNA]</scope>
    <source>
        <strain evidence="1 2">DSM 21851</strain>
    </source>
</reference>
<dbReference type="Pfam" id="PF00756">
    <property type="entry name" value="Esterase"/>
    <property type="match status" value="1"/>
</dbReference>
<dbReference type="OrthoDB" id="9784036at2"/>
<dbReference type="Gene3D" id="3.40.50.1820">
    <property type="entry name" value="alpha/beta hydrolase"/>
    <property type="match status" value="1"/>
</dbReference>
<protein>
    <submittedName>
        <fullName evidence="1">Putative alpha/beta superfamily hydrolase</fullName>
    </submittedName>
</protein>
<dbReference type="PANTHER" id="PTHR48098:SF6">
    <property type="entry name" value="FERRI-BACILLIBACTIN ESTERASE BESA"/>
    <property type="match status" value="1"/>
</dbReference>
<proteinExistence type="predicted"/>
<comment type="caution">
    <text evidence="1">The sequence shown here is derived from an EMBL/GenBank/DDBJ whole genome shotgun (WGS) entry which is preliminary data.</text>
</comment>
<dbReference type="GO" id="GO:0030246">
    <property type="term" value="F:carbohydrate binding"/>
    <property type="evidence" value="ECO:0007669"/>
    <property type="project" value="InterPro"/>
</dbReference>
<name>A0A327WX60_LARAB</name>
<dbReference type="PANTHER" id="PTHR48098">
    <property type="entry name" value="ENTEROCHELIN ESTERASE-RELATED"/>
    <property type="match status" value="1"/>
</dbReference>
<dbReference type="RefSeq" id="WP_111628862.1">
    <property type="nucleotide sequence ID" value="NZ_QLMC01000003.1"/>
</dbReference>
<organism evidence="1 2">
    <name type="scientific">Larkinella arboricola</name>
    <dbReference type="NCBI Taxonomy" id="643671"/>
    <lineage>
        <taxon>Bacteria</taxon>
        <taxon>Pseudomonadati</taxon>
        <taxon>Bacteroidota</taxon>
        <taxon>Cytophagia</taxon>
        <taxon>Cytophagales</taxon>
        <taxon>Spirosomataceae</taxon>
        <taxon>Larkinella</taxon>
    </lineage>
</organism>
<accession>A0A327WX60</accession>
<dbReference type="InterPro" id="IPR029058">
    <property type="entry name" value="AB_hydrolase_fold"/>
</dbReference>
<dbReference type="SUPFAM" id="SSF53474">
    <property type="entry name" value="alpha/beta-Hydrolases"/>
    <property type="match status" value="1"/>
</dbReference>
<dbReference type="GO" id="GO:0016787">
    <property type="term" value="F:hydrolase activity"/>
    <property type="evidence" value="ECO:0007669"/>
    <property type="project" value="UniProtKB-KW"/>
</dbReference>
<dbReference type="EMBL" id="QLMC01000003">
    <property type="protein sequence ID" value="RAJ97912.1"/>
    <property type="molecule type" value="Genomic_DNA"/>
</dbReference>
<sequence length="356" mass="40837">MNAIRLELTTPVYDDRPVFIAGHFCQWQPDAAPFQLQKTEPGRYFIELPTELMAEKPLEYKYTRGGWDSVELSTAGEGVPNRILQPESSTRQDVVPHWRWNGLPFNPDFLPKIEVVSNEFGIPQLDATRRVQVLLPYDYDTTESRYPVLYLNDGQNLFGEGSPFGNWNIDQKLAVLAHRHHHKIIVVSIDHGEDERIAEYLPYNTELAQGRGRAYLDFVAHTLKPYIDATYRTLPERTATGMGGSSMGGLISVYAGLLHPTVFGQLMVFSPALWTTPKVYADALRFQAPESMRVYLYGGEQESKYMVPTMERLQKLLLRRNGHETLEIELSVDPEGEHNESRWSREFPKAVEWLFF</sequence>
<dbReference type="Proteomes" id="UP000248790">
    <property type="component" value="Unassembled WGS sequence"/>
</dbReference>
<dbReference type="InterPro" id="IPR013784">
    <property type="entry name" value="Carb-bd-like_fold"/>
</dbReference>
<dbReference type="InterPro" id="IPR000801">
    <property type="entry name" value="Esterase-like"/>
</dbReference>